<keyword evidence="1" id="KW-0812">Transmembrane</keyword>
<feature type="transmembrane region" description="Helical" evidence="1">
    <location>
        <begin position="6"/>
        <end position="31"/>
    </location>
</feature>
<proteinExistence type="predicted"/>
<name>A0A6N0NVK7_9CREN</name>
<feature type="transmembrane region" description="Helical" evidence="1">
    <location>
        <begin position="71"/>
        <end position="93"/>
    </location>
</feature>
<dbReference type="AlphaFoldDB" id="A0A6N0NVK7"/>
<accession>A0A6N0NVK7</accession>
<keyword evidence="3" id="KW-1185">Reference proteome</keyword>
<evidence type="ECO:0000256" key="1">
    <source>
        <dbReference type="SAM" id="Phobius"/>
    </source>
</evidence>
<organism evidence="2 3">
    <name type="scientific">Metallosphaera tengchongensis</name>
    <dbReference type="NCBI Taxonomy" id="1532350"/>
    <lineage>
        <taxon>Archaea</taxon>
        <taxon>Thermoproteota</taxon>
        <taxon>Thermoprotei</taxon>
        <taxon>Sulfolobales</taxon>
        <taxon>Sulfolobaceae</taxon>
        <taxon>Metallosphaera</taxon>
    </lineage>
</organism>
<dbReference type="EMBL" id="CP049074">
    <property type="protein sequence ID" value="QKR00247.1"/>
    <property type="molecule type" value="Genomic_DNA"/>
</dbReference>
<feature type="transmembrane region" description="Helical" evidence="1">
    <location>
        <begin position="38"/>
        <end position="59"/>
    </location>
</feature>
<dbReference type="KEGG" id="mten:GWK48_07540"/>
<protein>
    <submittedName>
        <fullName evidence="2">Uncharacterized protein</fullName>
    </submittedName>
</protein>
<evidence type="ECO:0000313" key="2">
    <source>
        <dbReference type="EMBL" id="QKR00247.1"/>
    </source>
</evidence>
<dbReference type="GeneID" id="55641791"/>
<dbReference type="OrthoDB" id="40898at2157"/>
<dbReference type="RefSeq" id="WP_174631042.1">
    <property type="nucleotide sequence ID" value="NZ_CP049074.1"/>
</dbReference>
<dbReference type="Proteomes" id="UP000509301">
    <property type="component" value="Chromosome"/>
</dbReference>
<reference evidence="2 3" key="1">
    <citation type="submission" date="2020-02" db="EMBL/GenBank/DDBJ databases">
        <title>Comparative genome analysis reveals the metabolism and evolution of the thermophilic archaeal genus Metallosphaera.</title>
        <authorList>
            <person name="Jiang C."/>
        </authorList>
    </citation>
    <scope>NUCLEOTIDE SEQUENCE [LARGE SCALE GENOMIC DNA]</scope>
    <source>
        <strain evidence="2 3">Ric-A</strain>
    </source>
</reference>
<keyword evidence="1" id="KW-0472">Membrane</keyword>
<keyword evidence="1" id="KW-1133">Transmembrane helix</keyword>
<gene>
    <name evidence="2" type="ORF">GWK48_07540</name>
</gene>
<evidence type="ECO:0000313" key="3">
    <source>
        <dbReference type="Proteomes" id="UP000509301"/>
    </source>
</evidence>
<sequence>MRSLKYSIPIALAVWWLPILNGVIVGLVTGFSERRRDVALISASVSSVLATAVYVFLAYKVLDVPLLGNLLPVFTVIFSLIGISLSVTISYLVSNRTTFSVITPEGADMEFYVKDNSEIEQRLSSLTAGCGEPSYNILDENNVTVTRKCNGYEIEYNVKKEGRMYKVNVHVKTHFE</sequence>